<dbReference type="InterPro" id="IPR029006">
    <property type="entry name" value="ADF-H/Gelsolin-like_dom_sf"/>
</dbReference>
<evidence type="ECO:0000256" key="4">
    <source>
        <dbReference type="SAM" id="MobiDB-lite"/>
    </source>
</evidence>
<feature type="domain" description="Sec23/Sec24 helical" evidence="8">
    <location>
        <begin position="726"/>
        <end position="826"/>
    </location>
</feature>
<dbReference type="Pfam" id="PF04811">
    <property type="entry name" value="Sec23_trunk"/>
    <property type="match status" value="1"/>
</dbReference>
<evidence type="ECO:0000259" key="6">
    <source>
        <dbReference type="Pfam" id="PF04810"/>
    </source>
</evidence>
<accession>A0A8H7QYV8</accession>
<dbReference type="GO" id="GO:0070971">
    <property type="term" value="C:endoplasmic reticulum exit site"/>
    <property type="evidence" value="ECO:0007669"/>
    <property type="project" value="TreeGrafter"/>
</dbReference>
<keyword evidence="11" id="KW-1185">Reference proteome</keyword>
<dbReference type="GO" id="GO:0030127">
    <property type="term" value="C:COPII vesicle coat"/>
    <property type="evidence" value="ECO:0007669"/>
    <property type="project" value="InterPro"/>
</dbReference>
<dbReference type="Pfam" id="PF04810">
    <property type="entry name" value="zf-Sec23_Sec24"/>
    <property type="match status" value="1"/>
</dbReference>
<evidence type="ECO:0000259" key="7">
    <source>
        <dbReference type="Pfam" id="PF04811"/>
    </source>
</evidence>
<feature type="region of interest" description="Disordered" evidence="4">
    <location>
        <begin position="101"/>
        <end position="185"/>
    </location>
</feature>
<sequence>MSAANNQTPPMAFQPGQQQQRPMMTNPGQPRPPLAHNSSNVRPGFVPHSPGQLAQHSPQGHSPQMNRPPLSVEEKMGNMQIGGAAQVVLKLKRPGRSKRVYATVPNTPLPSGSTPPQAYQQQPYQQQQQQPLQQQQQGYQQHRQHHQPQQPIYHQPMQPQSMQQQPMQPQSMQQQPYQQYQDQKVPAQEVVVKTPLGLPPRPNVKPRIDPNQIPSPVQIQLKDEEVNEHADYYYGTCTKNAMPLASTDFRTLDQGNCNPRFMRVTLNEVPQTSELAKDTGLPFGVVIQPLARTHAQDAAVPFVPLHTETAEPTRCSRCKGYVNPWCRFIDGGRKYVCNLCEFENLVPEDQQSPLDMYGKRMGSGNQPELMFGSVEFDVPKDYWNDIEPKPLHQLFAIDVSRNAIQSGMLTIFCQTIKRLLETDGFPQGMKIGIFTFDSSIQFYNLQAGLGQATMMVVSDINDVFVPLSNGLFVDPKESRLLIEGLLDQLPTLYENTMTPNAAFGSAVQVGILAMKKLGGKLSIMQTSIPSIGPGVLKNREDPSLYGTEREKGLFAPQDNFYPQLAGESVQAGVSIDLWLFPPANTYIDVATVGVLSALTGGDTYYFPNFNMTRERVQVMHDLTHTICREQGYRAALRVRCSNGISVQDQYGNFSMSNATDMELAGVNSDTTIGVELKHEGKLAENSQVYFQSALLYTTAGGQRRVRVHNLSAGVGATANPVFKHADLDTSANLLIKRTIALSAKKTINDLSNELDNFCVKVLTAYRKYCATGASAAQLILPESFKVLPLLLSSFKKSAVLRKDSSMNFDARVYNMRKIKNLSIPGTIKWLYPRCIKLHTLFNQEEGHTPLERLSYDRFESTGIYWIESHSAIFLWIGQEASKEMIYAMFGVSEMSHINPAMNELPVLEESPVNCRLRGLYQKATENIAYLPQLNVIRHGLDLEVELSKVLVEDEIYNQSSYVDYLCMIHKQIQTELEREKNDVVLSAASYWAYRY</sequence>
<dbReference type="GO" id="GO:0090110">
    <property type="term" value="P:COPII-coated vesicle cargo loading"/>
    <property type="evidence" value="ECO:0007669"/>
    <property type="project" value="TreeGrafter"/>
</dbReference>
<proteinExistence type="inferred from homology"/>
<dbReference type="InterPro" id="IPR036174">
    <property type="entry name" value="Znf_Sec23_Sec24_sf"/>
</dbReference>
<keyword evidence="2" id="KW-0813">Transport</keyword>
<dbReference type="Pfam" id="PF00626">
    <property type="entry name" value="Gelsolin"/>
    <property type="match status" value="1"/>
</dbReference>
<dbReference type="Gene3D" id="3.40.50.410">
    <property type="entry name" value="von Willebrand factor, type A domain"/>
    <property type="match status" value="1"/>
</dbReference>
<dbReference type="InterPro" id="IPR036180">
    <property type="entry name" value="Gelsolin-like_dom_sf"/>
</dbReference>
<dbReference type="SUPFAM" id="SSF53300">
    <property type="entry name" value="vWA-like"/>
    <property type="match status" value="1"/>
</dbReference>
<dbReference type="InterPro" id="IPR012990">
    <property type="entry name" value="Beta-sandwich_Sec23_24"/>
</dbReference>
<feature type="compositionally biased region" description="Polar residues" evidence="4">
    <location>
        <begin position="1"/>
        <end position="28"/>
    </location>
</feature>
<evidence type="ECO:0000313" key="10">
    <source>
        <dbReference type="EMBL" id="KAG2201334.1"/>
    </source>
</evidence>
<dbReference type="InterPro" id="IPR036465">
    <property type="entry name" value="vWFA_dom_sf"/>
</dbReference>
<dbReference type="InterPro" id="IPR007123">
    <property type="entry name" value="Gelsolin-like_dom"/>
</dbReference>
<dbReference type="SUPFAM" id="SSF82919">
    <property type="entry name" value="Zn-finger domain of Sec23/24"/>
    <property type="match status" value="1"/>
</dbReference>
<comment type="caution">
    <text evidence="10">The sequence shown here is derived from an EMBL/GenBank/DDBJ whole genome shotgun (WGS) entry which is preliminary data.</text>
</comment>
<feature type="domain" description="Sec23/Sec24 beta-sandwich" evidence="9">
    <location>
        <begin position="631"/>
        <end position="712"/>
    </location>
</feature>
<dbReference type="GO" id="GO:0006886">
    <property type="term" value="P:intracellular protein transport"/>
    <property type="evidence" value="ECO:0007669"/>
    <property type="project" value="InterPro"/>
</dbReference>
<dbReference type="Gene3D" id="2.60.40.1670">
    <property type="entry name" value="beta-sandwich domain of Sec23/24"/>
    <property type="match status" value="1"/>
</dbReference>
<dbReference type="InterPro" id="IPR050550">
    <property type="entry name" value="SEC23_SEC24_subfamily"/>
</dbReference>
<dbReference type="GO" id="GO:0000149">
    <property type="term" value="F:SNARE binding"/>
    <property type="evidence" value="ECO:0007669"/>
    <property type="project" value="TreeGrafter"/>
</dbReference>
<feature type="compositionally biased region" description="Polar residues" evidence="4">
    <location>
        <begin position="52"/>
        <end position="65"/>
    </location>
</feature>
<feature type="compositionally biased region" description="Polar residues" evidence="4">
    <location>
        <begin position="104"/>
        <end position="114"/>
    </location>
</feature>
<dbReference type="SUPFAM" id="SSF82754">
    <property type="entry name" value="C-terminal, gelsolin-like domain of Sec23/24"/>
    <property type="match status" value="1"/>
</dbReference>
<dbReference type="InterPro" id="IPR006896">
    <property type="entry name" value="Sec23/24_trunk_dom"/>
</dbReference>
<dbReference type="InterPro" id="IPR006895">
    <property type="entry name" value="Znf_Sec23_Sec24"/>
</dbReference>
<protein>
    <submittedName>
        <fullName evidence="10">Uncharacterized protein</fullName>
    </submittedName>
</protein>
<dbReference type="Pfam" id="PF08033">
    <property type="entry name" value="Sec23_BS"/>
    <property type="match status" value="1"/>
</dbReference>
<evidence type="ECO:0000259" key="5">
    <source>
        <dbReference type="Pfam" id="PF00626"/>
    </source>
</evidence>
<evidence type="ECO:0000256" key="3">
    <source>
        <dbReference type="ARBA" id="ARBA00022927"/>
    </source>
</evidence>
<dbReference type="Proteomes" id="UP000603453">
    <property type="component" value="Unassembled WGS sequence"/>
</dbReference>
<organism evidence="10 11">
    <name type="scientific">Mucor saturninus</name>
    <dbReference type="NCBI Taxonomy" id="64648"/>
    <lineage>
        <taxon>Eukaryota</taxon>
        <taxon>Fungi</taxon>
        <taxon>Fungi incertae sedis</taxon>
        <taxon>Mucoromycota</taxon>
        <taxon>Mucoromycotina</taxon>
        <taxon>Mucoromycetes</taxon>
        <taxon>Mucorales</taxon>
        <taxon>Mucorineae</taxon>
        <taxon>Mucoraceae</taxon>
        <taxon>Mucor</taxon>
    </lineage>
</organism>
<dbReference type="AlphaFoldDB" id="A0A8H7QYV8"/>
<feature type="domain" description="Sec23/Sec24 trunk" evidence="7">
    <location>
        <begin position="388"/>
        <end position="624"/>
    </location>
</feature>
<evidence type="ECO:0000256" key="1">
    <source>
        <dbReference type="ARBA" id="ARBA00008334"/>
    </source>
</evidence>
<evidence type="ECO:0000313" key="11">
    <source>
        <dbReference type="Proteomes" id="UP000603453"/>
    </source>
</evidence>
<dbReference type="InterPro" id="IPR036175">
    <property type="entry name" value="Sec23/24_helical_dom_sf"/>
</dbReference>
<gene>
    <name evidence="10" type="ORF">INT47_001422</name>
</gene>
<dbReference type="Gene3D" id="3.40.20.10">
    <property type="entry name" value="Severin"/>
    <property type="match status" value="1"/>
</dbReference>
<feature type="region of interest" description="Disordered" evidence="4">
    <location>
        <begin position="1"/>
        <end position="78"/>
    </location>
</feature>
<reference evidence="10" key="1">
    <citation type="submission" date="2020-12" db="EMBL/GenBank/DDBJ databases">
        <title>Metabolic potential, ecology and presence of endohyphal bacteria is reflected in genomic diversity of Mucoromycotina.</title>
        <authorList>
            <person name="Muszewska A."/>
            <person name="Okrasinska A."/>
            <person name="Steczkiewicz K."/>
            <person name="Drgas O."/>
            <person name="Orlowska M."/>
            <person name="Perlinska-Lenart U."/>
            <person name="Aleksandrzak-Piekarczyk T."/>
            <person name="Szatraj K."/>
            <person name="Zielenkiewicz U."/>
            <person name="Pilsyk S."/>
            <person name="Malc E."/>
            <person name="Mieczkowski P."/>
            <person name="Kruszewska J.S."/>
            <person name="Biernat P."/>
            <person name="Pawlowska J."/>
        </authorList>
    </citation>
    <scope>NUCLEOTIDE SEQUENCE</scope>
    <source>
        <strain evidence="10">WA0000017839</strain>
    </source>
</reference>
<evidence type="ECO:0000259" key="9">
    <source>
        <dbReference type="Pfam" id="PF08033"/>
    </source>
</evidence>
<dbReference type="OrthoDB" id="49016at2759"/>
<dbReference type="Pfam" id="PF04815">
    <property type="entry name" value="Sec23_helical"/>
    <property type="match status" value="1"/>
</dbReference>
<dbReference type="SUPFAM" id="SSF81811">
    <property type="entry name" value="Helical domain of Sec23/24"/>
    <property type="match status" value="1"/>
</dbReference>
<dbReference type="InterPro" id="IPR006900">
    <property type="entry name" value="Sec23/24_helical_dom"/>
</dbReference>
<evidence type="ECO:0000259" key="8">
    <source>
        <dbReference type="Pfam" id="PF04815"/>
    </source>
</evidence>
<feature type="compositionally biased region" description="Low complexity" evidence="4">
    <location>
        <begin position="115"/>
        <end position="181"/>
    </location>
</feature>
<dbReference type="PANTHER" id="PTHR13803">
    <property type="entry name" value="SEC24-RELATED PROTEIN"/>
    <property type="match status" value="1"/>
</dbReference>
<name>A0A8H7QYV8_9FUNG</name>
<dbReference type="Gene3D" id="1.20.120.730">
    <property type="entry name" value="Sec23/Sec24 helical domain"/>
    <property type="match status" value="1"/>
</dbReference>
<dbReference type="Gene3D" id="2.30.30.380">
    <property type="entry name" value="Zn-finger domain of Sec23/24"/>
    <property type="match status" value="1"/>
</dbReference>
<keyword evidence="3" id="KW-0653">Protein transport</keyword>
<dbReference type="SUPFAM" id="SSF81995">
    <property type="entry name" value="beta-sandwich domain of Sec23/24"/>
    <property type="match status" value="1"/>
</dbReference>
<dbReference type="PANTHER" id="PTHR13803:SF4">
    <property type="entry name" value="SECRETORY 24CD, ISOFORM C"/>
    <property type="match status" value="1"/>
</dbReference>
<comment type="similarity">
    <text evidence="1">Belongs to the SEC23/SEC24 family. SEC24 subfamily.</text>
</comment>
<feature type="domain" description="Gelsolin-like" evidence="5">
    <location>
        <begin position="851"/>
        <end position="910"/>
    </location>
</feature>
<dbReference type="GO" id="GO:0008270">
    <property type="term" value="F:zinc ion binding"/>
    <property type="evidence" value="ECO:0007669"/>
    <property type="project" value="InterPro"/>
</dbReference>
<dbReference type="EMBL" id="JAEPRD010000072">
    <property type="protein sequence ID" value="KAG2201334.1"/>
    <property type="molecule type" value="Genomic_DNA"/>
</dbReference>
<feature type="domain" description="Zinc finger Sec23/Sec24-type" evidence="6">
    <location>
        <begin position="312"/>
        <end position="348"/>
    </location>
</feature>
<evidence type="ECO:0000256" key="2">
    <source>
        <dbReference type="ARBA" id="ARBA00022448"/>
    </source>
</evidence>